<sequence>MEKQMIYSLLVIFETFEIPYFYSSSSQFSGEFLRIDPKAKFLENEQIEGVHLLTDFDLVRQLHVRLGEFAKGPTDFFPALWPVTLSNENLNFLASEPYDVVPRAYGTRYLLYVDSAGQIYLENMSQHIFRVDDDHSINLVSSNGQPITDTVLDGVFTREKCAGRGKNLGKNSDEGGEYENENKGRLTFLIHDAIRCNGVDLTDLNIRSRMNVIQEEVMNQWDKRTILSEKEAFNLDFVGCKEAPLAMDYLSFGFQDDFKYSFRCLVFFPRQMGYKCNTCYDVFQWSESSNYTCNFRLKFTQFAQYKHMNKAELHAVGYPQRSESFFDTIPLTEEIRGLDDQIIECRYVDRQWVFVRQRNDRLHPNGRNAIFNKLKVLKNPITRQRLIAALEEFK</sequence>
<protein>
    <recommendedName>
        <fullName evidence="1">mRNA capping enzyme C-terminal domain-containing protein</fullName>
    </recommendedName>
</protein>
<dbReference type="Pfam" id="PF03919">
    <property type="entry name" value="mRNA_cap_C"/>
    <property type="match status" value="1"/>
</dbReference>
<comment type="caution">
    <text evidence="2">The sequence shown here is derived from an EMBL/GenBank/DDBJ whole genome shotgun (WGS) entry which is preliminary data.</text>
</comment>
<dbReference type="InterPro" id="IPR051029">
    <property type="entry name" value="mRNA_Capping_Enz/RNA_Phosphat"/>
</dbReference>
<organism evidence="2 3">
    <name type="scientific">Daphnia galeata</name>
    <dbReference type="NCBI Taxonomy" id="27404"/>
    <lineage>
        <taxon>Eukaryota</taxon>
        <taxon>Metazoa</taxon>
        <taxon>Ecdysozoa</taxon>
        <taxon>Arthropoda</taxon>
        <taxon>Crustacea</taxon>
        <taxon>Branchiopoda</taxon>
        <taxon>Diplostraca</taxon>
        <taxon>Cladocera</taxon>
        <taxon>Anomopoda</taxon>
        <taxon>Daphniidae</taxon>
        <taxon>Daphnia</taxon>
    </lineage>
</organism>
<dbReference type="GO" id="GO:0006370">
    <property type="term" value="P:7-methylguanosine mRNA capping"/>
    <property type="evidence" value="ECO:0007669"/>
    <property type="project" value="TreeGrafter"/>
</dbReference>
<dbReference type="GO" id="GO:0004484">
    <property type="term" value="F:mRNA guanylyltransferase activity"/>
    <property type="evidence" value="ECO:0007669"/>
    <property type="project" value="TreeGrafter"/>
</dbReference>
<dbReference type="SUPFAM" id="SSF56091">
    <property type="entry name" value="DNA ligase/mRNA capping enzyme, catalytic domain"/>
    <property type="match status" value="1"/>
</dbReference>
<dbReference type="SUPFAM" id="SSF50249">
    <property type="entry name" value="Nucleic acid-binding proteins"/>
    <property type="match status" value="1"/>
</dbReference>
<dbReference type="Gene3D" id="2.40.50.140">
    <property type="entry name" value="Nucleic acid-binding proteins"/>
    <property type="match status" value="1"/>
</dbReference>
<feature type="domain" description="mRNA capping enzyme C-terminal" evidence="1">
    <location>
        <begin position="303"/>
        <end position="387"/>
    </location>
</feature>
<evidence type="ECO:0000313" key="3">
    <source>
        <dbReference type="Proteomes" id="UP000789390"/>
    </source>
</evidence>
<gene>
    <name evidence="2" type="ORF">DGAL_LOCUS2086</name>
</gene>
<dbReference type="Gene3D" id="3.30.1490.430">
    <property type="match status" value="1"/>
</dbReference>
<dbReference type="InterPro" id="IPR012340">
    <property type="entry name" value="NA-bd_OB-fold"/>
</dbReference>
<reference evidence="2" key="1">
    <citation type="submission" date="2021-11" db="EMBL/GenBank/DDBJ databases">
        <authorList>
            <person name="Schell T."/>
        </authorList>
    </citation>
    <scope>NUCLEOTIDE SEQUENCE</scope>
    <source>
        <strain evidence="2">M5</strain>
    </source>
</reference>
<dbReference type="Gene3D" id="3.30.470.30">
    <property type="entry name" value="DNA ligase/mRNA capping enzyme"/>
    <property type="match status" value="1"/>
</dbReference>
<dbReference type="PANTHER" id="PTHR10367:SF17">
    <property type="entry name" value="MRNA-CAPPING ENZYME"/>
    <property type="match status" value="1"/>
</dbReference>
<name>A0A8J2RCS4_9CRUS</name>
<dbReference type="PANTHER" id="PTHR10367">
    <property type="entry name" value="MRNA-CAPPING ENZYME"/>
    <property type="match status" value="1"/>
</dbReference>
<evidence type="ECO:0000259" key="1">
    <source>
        <dbReference type="Pfam" id="PF03919"/>
    </source>
</evidence>
<evidence type="ECO:0000313" key="2">
    <source>
        <dbReference type="EMBL" id="CAH0099925.1"/>
    </source>
</evidence>
<dbReference type="EMBL" id="CAKKLH010000027">
    <property type="protein sequence ID" value="CAH0099925.1"/>
    <property type="molecule type" value="Genomic_DNA"/>
</dbReference>
<keyword evidence="3" id="KW-1185">Reference proteome</keyword>
<accession>A0A8J2RCS4</accession>
<dbReference type="OrthoDB" id="6345478at2759"/>
<dbReference type="InterPro" id="IPR013846">
    <property type="entry name" value="mRNA_cap_enzyme_C"/>
</dbReference>
<dbReference type="Proteomes" id="UP000789390">
    <property type="component" value="Unassembled WGS sequence"/>
</dbReference>
<dbReference type="AlphaFoldDB" id="A0A8J2RCS4"/>
<proteinExistence type="predicted"/>